<name>A0A6A7W8Z8_9BACT</name>
<protein>
    <submittedName>
        <fullName evidence="1">Uncharacterized protein</fullName>
    </submittedName>
</protein>
<proteinExistence type="predicted"/>
<evidence type="ECO:0000313" key="1">
    <source>
        <dbReference type="EMBL" id="MQP10871.1"/>
    </source>
</evidence>
<dbReference type="EMBL" id="VZAD01000023">
    <property type="protein sequence ID" value="MQP10871.1"/>
    <property type="molecule type" value="Genomic_DNA"/>
</dbReference>
<reference evidence="1 2" key="1">
    <citation type="submission" date="2019-09" db="EMBL/GenBank/DDBJ databases">
        <title>Distinct polysaccharide growth profiles of human intestinal Prevotella copri isolates.</title>
        <authorList>
            <person name="Fehlner-Peach H."/>
            <person name="Magnabosco C."/>
            <person name="Raghavan V."/>
            <person name="Scher J.U."/>
            <person name="Tett A."/>
            <person name="Cox L.M."/>
            <person name="Gottsegen C."/>
            <person name="Watters A."/>
            <person name="Wiltshire- Gordon J.D."/>
            <person name="Segata N."/>
            <person name="Bonneau R."/>
            <person name="Littman D.R."/>
        </authorList>
    </citation>
    <scope>NUCLEOTIDE SEQUENCE [LARGE SCALE GENOMIC DNA]</scope>
    <source>
        <strain evidence="2">iAQ1173</strain>
    </source>
</reference>
<organism evidence="1 2">
    <name type="scientific">Segatella copri</name>
    <dbReference type="NCBI Taxonomy" id="165179"/>
    <lineage>
        <taxon>Bacteria</taxon>
        <taxon>Pseudomonadati</taxon>
        <taxon>Bacteroidota</taxon>
        <taxon>Bacteroidia</taxon>
        <taxon>Bacteroidales</taxon>
        <taxon>Prevotellaceae</taxon>
        <taxon>Segatella</taxon>
    </lineage>
</organism>
<comment type="caution">
    <text evidence="1">The sequence shown here is derived from an EMBL/GenBank/DDBJ whole genome shotgun (WGS) entry which is preliminary data.</text>
</comment>
<dbReference type="AlphaFoldDB" id="A0A6A7W8Z8"/>
<accession>A0A6A7W8Z8</accession>
<dbReference type="OrthoDB" id="9917678at2"/>
<gene>
    <name evidence="1" type="ORF">F7D20_02585</name>
</gene>
<sequence>MIERLTPHQARSLRRRMLSDTVYVTFHDALKAWYKEGKTHLTPQEICLSAKNLCDVILGLPDAQEGIDDELEDLEEEASCITEAYSDGGAAADAMLIEMVAASMLVALSAKQGQAPGKILEKSNSQSVILCIMKRWCHHELFDALLDEGCKKEEARFAEGKRADLLHYELMEWKREEGENPDAMRQFINQLLTPAYGRSVETIKEMLLSLNRYNIEHRHLFDVPLLELYKRLDGEAQGVSAGGDNCGIMTGGDLNAGFHFTDPQAEMLAKAIAAKETQPLLQKR</sequence>
<evidence type="ECO:0000313" key="2">
    <source>
        <dbReference type="Proteomes" id="UP000384372"/>
    </source>
</evidence>
<dbReference type="RefSeq" id="WP_158462724.1">
    <property type="nucleotide sequence ID" value="NZ_VZAD01000023.1"/>
</dbReference>
<dbReference type="Proteomes" id="UP000384372">
    <property type="component" value="Unassembled WGS sequence"/>
</dbReference>
<keyword evidence="2" id="KW-1185">Reference proteome</keyword>